<evidence type="ECO:0000313" key="7">
    <source>
        <dbReference type="Proteomes" id="UP000247540"/>
    </source>
</evidence>
<evidence type="ECO:0000313" key="6">
    <source>
        <dbReference type="EMBL" id="PYE78424.1"/>
    </source>
</evidence>
<dbReference type="Pfam" id="PF07687">
    <property type="entry name" value="M20_dimer"/>
    <property type="match status" value="1"/>
</dbReference>
<dbReference type="PANTHER" id="PTHR43270">
    <property type="entry name" value="BETA-ALA-HIS DIPEPTIDASE"/>
    <property type="match status" value="1"/>
</dbReference>
<name>A0A318SHP6_9BURK</name>
<evidence type="ECO:0000256" key="4">
    <source>
        <dbReference type="SAM" id="MobiDB-lite"/>
    </source>
</evidence>
<evidence type="ECO:0000256" key="2">
    <source>
        <dbReference type="ARBA" id="ARBA00022723"/>
    </source>
</evidence>
<dbReference type="Pfam" id="PF01546">
    <property type="entry name" value="Peptidase_M20"/>
    <property type="match status" value="1"/>
</dbReference>
<dbReference type="Proteomes" id="UP000247540">
    <property type="component" value="Unassembled WGS sequence"/>
</dbReference>
<feature type="region of interest" description="Disordered" evidence="4">
    <location>
        <begin position="1"/>
        <end position="22"/>
    </location>
</feature>
<keyword evidence="2" id="KW-0479">Metal-binding</keyword>
<comment type="caution">
    <text evidence="6">The sequence shown here is derived from an EMBL/GenBank/DDBJ whole genome shotgun (WGS) entry which is preliminary data.</text>
</comment>
<dbReference type="SUPFAM" id="SSF53187">
    <property type="entry name" value="Zn-dependent exopeptidases"/>
    <property type="match status" value="1"/>
</dbReference>
<gene>
    <name evidence="6" type="ORF">DFQ15_10774</name>
</gene>
<dbReference type="AlphaFoldDB" id="A0A318SHP6"/>
<feature type="domain" description="Peptidase M20 dimerisation" evidence="5">
    <location>
        <begin position="258"/>
        <end position="425"/>
    </location>
</feature>
<dbReference type="EMBL" id="QJTC01000007">
    <property type="protein sequence ID" value="PYE78424.1"/>
    <property type="molecule type" value="Genomic_DNA"/>
</dbReference>
<keyword evidence="7" id="KW-1185">Reference proteome</keyword>
<evidence type="ECO:0000256" key="1">
    <source>
        <dbReference type="ARBA" id="ARBA00022670"/>
    </source>
</evidence>
<dbReference type="InterPro" id="IPR011650">
    <property type="entry name" value="Peptidase_M20_dimer"/>
</dbReference>
<proteinExistence type="predicted"/>
<keyword evidence="3" id="KW-0378">Hydrolase</keyword>
<protein>
    <submittedName>
        <fullName evidence="6">Acetylornithine deacetylase/succinyl-diaminopimelate desuccinylase-like protein</fullName>
    </submittedName>
</protein>
<reference evidence="6 7" key="1">
    <citation type="submission" date="2018-06" db="EMBL/GenBank/DDBJ databases">
        <title>Genomic Encyclopedia of Type Strains, Phase III (KMG-III): the genomes of soil and plant-associated and newly described type strains.</title>
        <authorList>
            <person name="Whitman W."/>
        </authorList>
    </citation>
    <scope>NUCLEOTIDE SEQUENCE [LARGE SCALE GENOMIC DNA]</scope>
    <source>
        <strain evidence="6 7">CECT 7646</strain>
    </source>
</reference>
<dbReference type="InterPro" id="IPR002933">
    <property type="entry name" value="Peptidase_M20"/>
</dbReference>
<dbReference type="GO" id="GO:0008233">
    <property type="term" value="F:peptidase activity"/>
    <property type="evidence" value="ECO:0007669"/>
    <property type="project" value="UniProtKB-KW"/>
</dbReference>
<organism evidence="6 7">
    <name type="scientific">Xylophilus ampelinus</name>
    <dbReference type="NCBI Taxonomy" id="54067"/>
    <lineage>
        <taxon>Bacteria</taxon>
        <taxon>Pseudomonadati</taxon>
        <taxon>Pseudomonadota</taxon>
        <taxon>Betaproteobacteria</taxon>
        <taxon>Burkholderiales</taxon>
        <taxon>Xylophilus</taxon>
    </lineage>
</organism>
<dbReference type="GO" id="GO:0006508">
    <property type="term" value="P:proteolysis"/>
    <property type="evidence" value="ECO:0007669"/>
    <property type="project" value="UniProtKB-KW"/>
</dbReference>
<evidence type="ECO:0000259" key="5">
    <source>
        <dbReference type="Pfam" id="PF07687"/>
    </source>
</evidence>
<accession>A0A318SHP6</accession>
<evidence type="ECO:0000256" key="3">
    <source>
        <dbReference type="ARBA" id="ARBA00022801"/>
    </source>
</evidence>
<sequence>MHFDAGTSKCMTRSGGGTGVQSKTVACPAAAPPTESLFVMNAPLHREIPAGLLDSARLLDDVSARWDGDIVRRIADYIAIPAKSPAFEKDWAALGYLDTVVRNAAEWVEAQKVEGLQWEIVRLPGRTPVLFFEVPATGTTVAETVLMYGHLDKQPEFTGWRSGLGPWTPVYDEGKLYGRGSADDGYAVYAAVAAVQALKAQGVAHPRIVGLVETCEESGSYDLLPYVEALRTRLGDVGLVVCLDSGAGNYDQLWLTTSLRGMAGGMLKVEILTEGVHSGDASGLVPSSFRILRNVLDRLEDSATGRLLPASFHCEVPAERLAQAQVTAGILGDEIYKRFPWAHYDCGGSTAFALPTTTDPVEALLNRTWRPTLSVTGADGFPALKDAGNVLRPYTAFKLSLRLPPLVEAAAAVQELKALLEDNAPYQAKVTFEGGGGATGWNAPATAPWFARALEIASQAHYGAPCGYIGQGGTIPLMNMLSEGFPQAQMMVCGVLGPKSNAHGPNEFLHVPYARKLTAAVAEVIAAMAAPAKPATAAT</sequence>
<dbReference type="Gene3D" id="3.40.630.10">
    <property type="entry name" value="Zn peptidases"/>
    <property type="match status" value="1"/>
</dbReference>
<dbReference type="Gene3D" id="3.30.70.360">
    <property type="match status" value="1"/>
</dbReference>
<dbReference type="GO" id="GO:0046872">
    <property type="term" value="F:metal ion binding"/>
    <property type="evidence" value="ECO:0007669"/>
    <property type="project" value="UniProtKB-KW"/>
</dbReference>
<dbReference type="PANTHER" id="PTHR43270:SF4">
    <property type="entry name" value="CARNOSINE DIPEPTIDASE 2, ISOFORM A"/>
    <property type="match status" value="1"/>
</dbReference>
<dbReference type="InterPro" id="IPR051458">
    <property type="entry name" value="Cyt/Met_Dipeptidase"/>
</dbReference>
<keyword evidence="1" id="KW-0645">Protease</keyword>